<gene>
    <name evidence="2" type="ORF">P0Y65_13025</name>
</gene>
<feature type="transmembrane region" description="Helical" evidence="1">
    <location>
        <begin position="125"/>
        <end position="144"/>
    </location>
</feature>
<evidence type="ECO:0000313" key="3">
    <source>
        <dbReference type="Proteomes" id="UP001217476"/>
    </source>
</evidence>
<feature type="transmembrane region" description="Helical" evidence="1">
    <location>
        <begin position="96"/>
        <end position="119"/>
    </location>
</feature>
<feature type="transmembrane region" description="Helical" evidence="1">
    <location>
        <begin position="19"/>
        <end position="39"/>
    </location>
</feature>
<name>A0AAJ5VTM6_9HYPH</name>
<keyword evidence="1" id="KW-1133">Transmembrane helix</keyword>
<accession>A0AAJ5VTM6</accession>
<evidence type="ECO:0000313" key="2">
    <source>
        <dbReference type="EMBL" id="WEK03124.1"/>
    </source>
</evidence>
<dbReference type="EMBL" id="CP119312">
    <property type="protein sequence ID" value="WEK03124.1"/>
    <property type="molecule type" value="Genomic_DNA"/>
</dbReference>
<keyword evidence="1" id="KW-0472">Membrane</keyword>
<dbReference type="Proteomes" id="UP001217476">
    <property type="component" value="Chromosome"/>
</dbReference>
<protein>
    <submittedName>
        <fullName evidence="2">Uncharacterized protein</fullName>
    </submittedName>
</protein>
<sequence length="150" mass="15410">MVGEGDAAPNSEPARLPRALAIIFFGPLVGGLAAFGLMMGMNTGSPIPADEMVQAVFTLLLISMTVGWVTGLPAAAISALAWHFAEPRLSGWPRIFAAPAIGAFASAATSVPIIYAMFGNVFVNLNGYAVIAAIGALAMAVTALPRRKPV</sequence>
<organism evidence="2 3">
    <name type="scientific">Candidatus Devosia phytovorans</name>
    <dbReference type="NCBI Taxonomy" id="3121372"/>
    <lineage>
        <taxon>Bacteria</taxon>
        <taxon>Pseudomonadati</taxon>
        <taxon>Pseudomonadota</taxon>
        <taxon>Alphaproteobacteria</taxon>
        <taxon>Hyphomicrobiales</taxon>
        <taxon>Devosiaceae</taxon>
        <taxon>Devosia</taxon>
    </lineage>
</organism>
<proteinExistence type="predicted"/>
<feature type="transmembrane region" description="Helical" evidence="1">
    <location>
        <begin position="59"/>
        <end position="84"/>
    </location>
</feature>
<dbReference type="AlphaFoldDB" id="A0AAJ5VTM6"/>
<keyword evidence="1" id="KW-0812">Transmembrane</keyword>
<evidence type="ECO:0000256" key="1">
    <source>
        <dbReference type="SAM" id="Phobius"/>
    </source>
</evidence>
<reference evidence="2" key="1">
    <citation type="submission" date="2023-03" db="EMBL/GenBank/DDBJ databases">
        <title>Andean soil-derived lignocellulolytic bacterial consortium as a source of novel taxa and putative plastic-active enzymes.</title>
        <authorList>
            <person name="Diaz-Garcia L."/>
            <person name="Chuvochina M."/>
            <person name="Feuerriegel G."/>
            <person name="Bunk B."/>
            <person name="Sproer C."/>
            <person name="Streit W.R."/>
            <person name="Rodriguez L.M."/>
            <person name="Overmann J."/>
            <person name="Jimenez D.J."/>
        </authorList>
    </citation>
    <scope>NUCLEOTIDE SEQUENCE</scope>
    <source>
        <strain evidence="2">MAG 4196</strain>
    </source>
</reference>